<dbReference type="Proteomes" id="UP000007350">
    <property type="component" value="Unassembled WGS sequence"/>
</dbReference>
<feature type="coiled-coil region" evidence="1">
    <location>
        <begin position="376"/>
        <end position="483"/>
    </location>
</feature>
<dbReference type="AlphaFoldDB" id="K2N5C4"/>
<protein>
    <submittedName>
        <fullName evidence="4">Uncharacterized protein</fullName>
    </submittedName>
</protein>
<keyword evidence="3" id="KW-1133">Transmembrane helix</keyword>
<gene>
    <name evidence="4" type="ORF">MOQ_002944</name>
</gene>
<reference evidence="4 5" key="1">
    <citation type="journal article" date="2012" name="BMC Genomics">
        <title>Comparative genomic analysis of human infective Trypanosoma cruzi lineages with the bat-restricted subspecies T. cruzi marinkellei.</title>
        <authorList>
            <person name="Franzen O."/>
            <person name="Talavera-Lopez C."/>
            <person name="Ochaya S."/>
            <person name="Butler C.E."/>
            <person name="Messenger L.A."/>
            <person name="Lewis M.D."/>
            <person name="Llewellyn M.S."/>
            <person name="Marinkelle C.J."/>
            <person name="Tyler K.M."/>
            <person name="Miles M.A."/>
            <person name="Andersson B."/>
        </authorList>
    </citation>
    <scope>NUCLEOTIDE SEQUENCE [LARGE SCALE GENOMIC DNA]</scope>
    <source>
        <strain evidence="4 5">B7</strain>
    </source>
</reference>
<name>K2N5C4_TRYCR</name>
<sequence length="624" mass="70744">MFLAEFFCRIFDVIVDYLVFPLFFFFSCFLPFLFIAVLLGTRKATYVYICVTQEIMESFLRRIQAVADVNVEDMDSLGVLEGEEEEEEELQNMPTDKGELQRRLRHALSRLRRASERWDALHSESCKIEFQLASLRQRFITSRKTWLLVHQFDRKTIEALLTERFNAESKGQSVTLDGNGNRYDVKDGTGSLSHDITYLSSLQEQNATLKELLSKYAEERDKYKLEAQKLRASQSTHGTLSESGPIAALDRNSENSSFKEDFTLQDYVEQLEAELRRQSEATSEMEQQRRAHWVAWEGTKGEREARLQPTRKMEGEPMVLRQGEDAGNGGALSGFLDSPEFVRNNTMGSSCESAPPIAMKKKDGDAKDNLSLDPTSNAVEELLKRLEESRAESNAREEALNALYQDVHSLRQRNTQLEQQLADVDTQLEQLQLDLVMTQDECRLEQGRNRELTEKLECTQQQLQRQGRELVSANEERRRLRLQASCPSSSGEVHRAFLNMNSLPNVTAYGSAESAVGSCSGSVRNGKQMADGVIPSMHHDIGRTPRSGAKFGGWLDQTRALRGAMFVIGRRRRLILGLFVSLCMAMALIMQVRIGAPVPDVVFSQLQSDLHACQSELRLRGITK</sequence>
<evidence type="ECO:0000256" key="1">
    <source>
        <dbReference type="SAM" id="Coils"/>
    </source>
</evidence>
<keyword evidence="3" id="KW-0812">Transmembrane</keyword>
<proteinExistence type="predicted"/>
<accession>K2N5C4</accession>
<keyword evidence="5" id="KW-1185">Reference proteome</keyword>
<evidence type="ECO:0000256" key="2">
    <source>
        <dbReference type="SAM" id="MobiDB-lite"/>
    </source>
</evidence>
<feature type="compositionally biased region" description="Basic and acidic residues" evidence="2">
    <location>
        <begin position="360"/>
        <end position="370"/>
    </location>
</feature>
<feature type="region of interest" description="Disordered" evidence="2">
    <location>
        <begin position="347"/>
        <end position="373"/>
    </location>
</feature>
<keyword evidence="3" id="KW-0472">Membrane</keyword>
<feature type="transmembrane region" description="Helical" evidence="3">
    <location>
        <begin position="574"/>
        <end position="594"/>
    </location>
</feature>
<dbReference type="OrthoDB" id="265320at2759"/>
<feature type="transmembrane region" description="Helical" evidence="3">
    <location>
        <begin position="20"/>
        <end position="39"/>
    </location>
</feature>
<comment type="caution">
    <text evidence="4">The sequence shown here is derived from an EMBL/GenBank/DDBJ whole genome shotgun (WGS) entry which is preliminary data.</text>
</comment>
<evidence type="ECO:0000313" key="4">
    <source>
        <dbReference type="EMBL" id="EKF33194.1"/>
    </source>
</evidence>
<keyword evidence="1" id="KW-0175">Coiled coil</keyword>
<feature type="coiled-coil region" evidence="1">
    <location>
        <begin position="199"/>
        <end position="233"/>
    </location>
</feature>
<organism evidence="4 5">
    <name type="scientific">Trypanosoma cruzi marinkellei</name>
    <dbReference type="NCBI Taxonomy" id="85056"/>
    <lineage>
        <taxon>Eukaryota</taxon>
        <taxon>Discoba</taxon>
        <taxon>Euglenozoa</taxon>
        <taxon>Kinetoplastea</taxon>
        <taxon>Metakinetoplastina</taxon>
        <taxon>Trypanosomatida</taxon>
        <taxon>Trypanosomatidae</taxon>
        <taxon>Trypanosoma</taxon>
        <taxon>Schizotrypanum</taxon>
    </lineage>
</organism>
<evidence type="ECO:0000256" key="3">
    <source>
        <dbReference type="SAM" id="Phobius"/>
    </source>
</evidence>
<dbReference type="EMBL" id="AHKC01009372">
    <property type="protein sequence ID" value="EKF33194.1"/>
    <property type="molecule type" value="Genomic_DNA"/>
</dbReference>
<evidence type="ECO:0000313" key="5">
    <source>
        <dbReference type="Proteomes" id="UP000007350"/>
    </source>
</evidence>